<evidence type="ECO:0000256" key="7">
    <source>
        <dbReference type="ARBA" id="ARBA00023077"/>
    </source>
</evidence>
<dbReference type="RefSeq" id="WP_169262506.1">
    <property type="nucleotide sequence ID" value="NZ_WTVQ01000061.1"/>
</dbReference>
<name>A0ABX1QID5_9RHOO</name>
<dbReference type="InterPro" id="IPR012910">
    <property type="entry name" value="Plug_dom"/>
</dbReference>
<evidence type="ECO:0000256" key="10">
    <source>
        <dbReference type="ARBA" id="ARBA00023237"/>
    </source>
</evidence>
<organism evidence="16 17">
    <name type="scientific">Aromatoleum diolicum</name>
    <dbReference type="NCBI Taxonomy" id="75796"/>
    <lineage>
        <taxon>Bacteria</taxon>
        <taxon>Pseudomonadati</taxon>
        <taxon>Pseudomonadota</taxon>
        <taxon>Betaproteobacteria</taxon>
        <taxon>Rhodocyclales</taxon>
        <taxon>Rhodocyclaceae</taxon>
        <taxon>Aromatoleum</taxon>
    </lineage>
</organism>
<keyword evidence="9 16" id="KW-0675">Receptor</keyword>
<evidence type="ECO:0000256" key="12">
    <source>
        <dbReference type="RuleBase" id="RU003357"/>
    </source>
</evidence>
<sequence length="669" mass="74441">MTLIRCLATLLANALLAGSVGAQSPDLTELSFENLATLKVSSASKFVQSAREAPSAVEIIGREDIRRHGWRTLTEALSSLTGTYSASDRAYDFLGARGFLVPGDYNTRFLLLVDGQRSNDNVYEQASFSEEFPLDLALVERIEYVPGPGSSIYGSNAIFGVINVITRRTEEMPPLQLATRLTEDGWREVRATLARHFDSGAAVLLSVTDADKEGRNQTYRDPDGGLLRLGGTPSPDGVAHDLDRMHQHQLFARYEDGGFSLAARYGERSVQPSSALYGTLFDDGGLDVEDAYLSLLARYQRQLADGISIDARLEYGEMTYRADYPYDDGLGTRYLNRDDTLGRWWSGDMRLLYTGVASHKLVGGVEMQTDTANRQRNVDVGAAINPQIDVDSRRRRAGVYVQDEWHFAERWRLNAGLRHDSFSAGESAISPRVGLIWLASDATTLKLLAGRAFREPNAYERDYANGVGYLANPRLKPESIRTVELVWERRFGRHHTLNMSAFDYRISNLIAQVDTGDELFQYQNQARIQAHGVEATWRTDWESGARLSTGLALNRAEDATGHRPGFSPRWIAKLRGSVPLPGARWLLALEAHAMGATNYRWNGTPQRRDARLLVDAALTTAHLAPGLDGHLRVRNLFDRHFAHPGSDEAPVPAIPGHRRTWELGLSYSF</sequence>
<dbReference type="Gene3D" id="2.170.130.10">
    <property type="entry name" value="TonB-dependent receptor, plug domain"/>
    <property type="match status" value="1"/>
</dbReference>
<comment type="subcellular location">
    <subcellularLocation>
        <location evidence="1 11">Cell outer membrane</location>
        <topology evidence="1 11">Multi-pass membrane protein</topology>
    </subcellularLocation>
</comment>
<comment type="similarity">
    <text evidence="2 11 12">Belongs to the TonB-dependent receptor family.</text>
</comment>
<dbReference type="Pfam" id="PF00593">
    <property type="entry name" value="TonB_dep_Rec_b-barrel"/>
    <property type="match status" value="1"/>
</dbReference>
<evidence type="ECO:0000256" key="8">
    <source>
        <dbReference type="ARBA" id="ARBA00023136"/>
    </source>
</evidence>
<dbReference type="PANTHER" id="PTHR30069:SF29">
    <property type="entry name" value="HEMOGLOBIN AND HEMOGLOBIN-HAPTOGLOBIN-BINDING PROTEIN 1-RELATED"/>
    <property type="match status" value="1"/>
</dbReference>
<keyword evidence="7 12" id="KW-0798">TonB box</keyword>
<keyword evidence="6 13" id="KW-0732">Signal</keyword>
<dbReference type="PROSITE" id="PS52016">
    <property type="entry name" value="TONB_DEPENDENT_REC_3"/>
    <property type="match status" value="1"/>
</dbReference>
<keyword evidence="10 11" id="KW-0998">Cell outer membrane</keyword>
<dbReference type="Gene3D" id="2.40.170.20">
    <property type="entry name" value="TonB-dependent receptor, beta-barrel domain"/>
    <property type="match status" value="1"/>
</dbReference>
<feature type="domain" description="TonB-dependent receptor-like beta-barrel" evidence="14">
    <location>
        <begin position="256"/>
        <end position="615"/>
    </location>
</feature>
<dbReference type="SUPFAM" id="SSF56935">
    <property type="entry name" value="Porins"/>
    <property type="match status" value="1"/>
</dbReference>
<feature type="domain" description="TonB-dependent receptor plug" evidence="15">
    <location>
        <begin position="50"/>
        <end position="161"/>
    </location>
</feature>
<dbReference type="InterPro" id="IPR037066">
    <property type="entry name" value="Plug_dom_sf"/>
</dbReference>
<evidence type="ECO:0000256" key="2">
    <source>
        <dbReference type="ARBA" id="ARBA00009810"/>
    </source>
</evidence>
<keyword evidence="4 11" id="KW-1134">Transmembrane beta strand</keyword>
<dbReference type="Pfam" id="PF07715">
    <property type="entry name" value="Plug"/>
    <property type="match status" value="1"/>
</dbReference>
<feature type="signal peptide" evidence="13">
    <location>
        <begin position="1"/>
        <end position="22"/>
    </location>
</feature>
<proteinExistence type="inferred from homology"/>
<gene>
    <name evidence="16" type="ORF">GPA25_21730</name>
</gene>
<evidence type="ECO:0000259" key="15">
    <source>
        <dbReference type="Pfam" id="PF07715"/>
    </source>
</evidence>
<evidence type="ECO:0000313" key="16">
    <source>
        <dbReference type="EMBL" id="NMG77375.1"/>
    </source>
</evidence>
<evidence type="ECO:0000313" key="17">
    <source>
        <dbReference type="Proteomes" id="UP000648984"/>
    </source>
</evidence>
<dbReference type="InterPro" id="IPR036942">
    <property type="entry name" value="Beta-barrel_TonB_sf"/>
</dbReference>
<accession>A0ABX1QID5</accession>
<evidence type="ECO:0000256" key="9">
    <source>
        <dbReference type="ARBA" id="ARBA00023170"/>
    </source>
</evidence>
<keyword evidence="3 11" id="KW-0813">Transport</keyword>
<dbReference type="EMBL" id="WTVQ01000061">
    <property type="protein sequence ID" value="NMG77375.1"/>
    <property type="molecule type" value="Genomic_DNA"/>
</dbReference>
<evidence type="ECO:0000256" key="13">
    <source>
        <dbReference type="SAM" id="SignalP"/>
    </source>
</evidence>
<feature type="chain" id="PRO_5047308297" evidence="13">
    <location>
        <begin position="23"/>
        <end position="669"/>
    </location>
</feature>
<comment type="caution">
    <text evidence="16">The sequence shown here is derived from an EMBL/GenBank/DDBJ whole genome shotgun (WGS) entry which is preliminary data.</text>
</comment>
<evidence type="ECO:0000259" key="14">
    <source>
        <dbReference type="Pfam" id="PF00593"/>
    </source>
</evidence>
<keyword evidence="5 11" id="KW-0812">Transmembrane</keyword>
<reference evidence="16 17" key="1">
    <citation type="submission" date="2019-12" db="EMBL/GenBank/DDBJ databases">
        <title>Comparative genomics gives insights into the taxonomy of the Azoarcus-Aromatoleum group and reveals separate origins of nif in the plant-associated Azoarcus and non-plant-associated Aromatoleum sub-groups.</title>
        <authorList>
            <person name="Lafos M."/>
            <person name="Maluk M."/>
            <person name="Batista M."/>
            <person name="Junghare M."/>
            <person name="Carmona M."/>
            <person name="Faoro H."/>
            <person name="Cruz L.M."/>
            <person name="Battistoni F."/>
            <person name="De Souza E."/>
            <person name="Pedrosa F."/>
            <person name="Chen W.-M."/>
            <person name="Poole P.S."/>
            <person name="Dixon R.A."/>
            <person name="James E.K."/>
        </authorList>
    </citation>
    <scope>NUCLEOTIDE SEQUENCE [LARGE SCALE GENOMIC DNA]</scope>
    <source>
        <strain evidence="16 17">22Lin</strain>
    </source>
</reference>
<dbReference type="Proteomes" id="UP000648984">
    <property type="component" value="Unassembled WGS sequence"/>
</dbReference>
<evidence type="ECO:0000256" key="6">
    <source>
        <dbReference type="ARBA" id="ARBA00022729"/>
    </source>
</evidence>
<keyword evidence="17" id="KW-1185">Reference proteome</keyword>
<evidence type="ECO:0000256" key="11">
    <source>
        <dbReference type="PROSITE-ProRule" id="PRU01360"/>
    </source>
</evidence>
<protein>
    <submittedName>
        <fullName evidence="16">TonB-dependent receptor plug domain-containing protein</fullName>
    </submittedName>
</protein>
<evidence type="ECO:0000256" key="4">
    <source>
        <dbReference type="ARBA" id="ARBA00022452"/>
    </source>
</evidence>
<dbReference type="InterPro" id="IPR000531">
    <property type="entry name" value="Beta-barrel_TonB"/>
</dbReference>
<keyword evidence="8 11" id="KW-0472">Membrane</keyword>
<dbReference type="InterPro" id="IPR039426">
    <property type="entry name" value="TonB-dep_rcpt-like"/>
</dbReference>
<evidence type="ECO:0000256" key="5">
    <source>
        <dbReference type="ARBA" id="ARBA00022692"/>
    </source>
</evidence>
<evidence type="ECO:0000256" key="3">
    <source>
        <dbReference type="ARBA" id="ARBA00022448"/>
    </source>
</evidence>
<dbReference type="PANTHER" id="PTHR30069">
    <property type="entry name" value="TONB-DEPENDENT OUTER MEMBRANE RECEPTOR"/>
    <property type="match status" value="1"/>
</dbReference>
<evidence type="ECO:0000256" key="1">
    <source>
        <dbReference type="ARBA" id="ARBA00004571"/>
    </source>
</evidence>